<dbReference type="AlphaFoldDB" id="A0A6M3KWI4"/>
<evidence type="ECO:0000313" key="1">
    <source>
        <dbReference type="EMBL" id="QJA86533.1"/>
    </source>
</evidence>
<proteinExistence type="predicted"/>
<accession>A0A6M3KWI4</accession>
<sequence>MSVLYAKDYAGLDTAITLGTLAAVGSTNELSCKHSADFIFTVTITGIGTNVVLQFQGSIDGTNWFNIDPRNQDSTFTADGTYYKQWVGEIPYVRVTMISKTGGTPSCVCKVSLARIS</sequence>
<gene>
    <name evidence="1" type="ORF">MM415B03171_0004</name>
</gene>
<reference evidence="1" key="1">
    <citation type="submission" date="2020-03" db="EMBL/GenBank/DDBJ databases">
        <title>The deep terrestrial virosphere.</title>
        <authorList>
            <person name="Holmfeldt K."/>
            <person name="Nilsson E."/>
            <person name="Simone D."/>
            <person name="Lopez-Fernandez M."/>
            <person name="Wu X."/>
            <person name="de Brujin I."/>
            <person name="Lundin D."/>
            <person name="Andersson A."/>
            <person name="Bertilsson S."/>
            <person name="Dopson M."/>
        </authorList>
    </citation>
    <scope>NUCLEOTIDE SEQUENCE</scope>
    <source>
        <strain evidence="1">MM415B03171</strain>
    </source>
</reference>
<dbReference type="EMBL" id="MT142641">
    <property type="protein sequence ID" value="QJA86533.1"/>
    <property type="molecule type" value="Genomic_DNA"/>
</dbReference>
<protein>
    <submittedName>
        <fullName evidence="1">Uncharacterized protein</fullName>
    </submittedName>
</protein>
<name>A0A6M3KWI4_9ZZZZ</name>
<organism evidence="1">
    <name type="scientific">viral metagenome</name>
    <dbReference type="NCBI Taxonomy" id="1070528"/>
    <lineage>
        <taxon>unclassified sequences</taxon>
        <taxon>metagenomes</taxon>
        <taxon>organismal metagenomes</taxon>
    </lineage>
</organism>